<proteinExistence type="predicted"/>
<protein>
    <submittedName>
        <fullName evidence="1">Uncharacterized protein</fullName>
    </submittedName>
</protein>
<accession>A0A0F9QF78</accession>
<dbReference type="EMBL" id="LAZR01002023">
    <property type="protein sequence ID" value="KKN35657.1"/>
    <property type="molecule type" value="Genomic_DNA"/>
</dbReference>
<evidence type="ECO:0000313" key="1">
    <source>
        <dbReference type="EMBL" id="KKN35657.1"/>
    </source>
</evidence>
<gene>
    <name evidence="1" type="ORF">LCGC14_0781540</name>
</gene>
<dbReference type="AlphaFoldDB" id="A0A0F9QF78"/>
<reference evidence="1" key="1">
    <citation type="journal article" date="2015" name="Nature">
        <title>Complex archaea that bridge the gap between prokaryotes and eukaryotes.</title>
        <authorList>
            <person name="Spang A."/>
            <person name="Saw J.H."/>
            <person name="Jorgensen S.L."/>
            <person name="Zaremba-Niedzwiedzka K."/>
            <person name="Martijn J."/>
            <person name="Lind A.E."/>
            <person name="van Eijk R."/>
            <person name="Schleper C."/>
            <person name="Guy L."/>
            <person name="Ettema T.J."/>
        </authorList>
    </citation>
    <scope>NUCLEOTIDE SEQUENCE</scope>
</reference>
<organism evidence="1">
    <name type="scientific">marine sediment metagenome</name>
    <dbReference type="NCBI Taxonomy" id="412755"/>
    <lineage>
        <taxon>unclassified sequences</taxon>
        <taxon>metagenomes</taxon>
        <taxon>ecological metagenomes</taxon>
    </lineage>
</organism>
<comment type="caution">
    <text evidence="1">The sequence shown here is derived from an EMBL/GenBank/DDBJ whole genome shotgun (WGS) entry which is preliminary data.</text>
</comment>
<name>A0A0F9QF78_9ZZZZ</name>
<sequence>MTDWADIVSEYQTWDQVVECCDTLTADDRERIKKLGYYGHIVKPLHAKWLHEEKRWEPSHKYLLTLIGPEGVSEQGFNTLEEAGAYIKPRIQWCHGELEFQTDYINYYLHGFSLMDVDINPKEWRP</sequence>